<evidence type="ECO:0000313" key="2">
    <source>
        <dbReference type="EMBL" id="RKF05130.1"/>
    </source>
</evidence>
<dbReference type="EMBL" id="RAQM01000006">
    <property type="protein sequence ID" value="RKF05130.1"/>
    <property type="molecule type" value="Genomic_DNA"/>
</dbReference>
<feature type="transmembrane region" description="Helical" evidence="1">
    <location>
        <begin position="116"/>
        <end position="134"/>
    </location>
</feature>
<keyword evidence="1" id="KW-0812">Transmembrane</keyword>
<keyword evidence="1" id="KW-1133">Transmembrane helix</keyword>
<sequence length="207" mass="23539">MKIWITNETEKTKNYLIATENSIWITEETKDVNINDLIENNELSNMSIYKTNDIKEVLFNESDSQITIEFKDSKIKDIEINTNSEVFTDVNNFFVSNLKGVEIKNYSLLKQIKPSLFGTALFGGITWVLYTTALSIQNGQHLDTSGRRSLIRKIIVGIADFLGPTGSLIVGGLLTLLFVYTFINTIRKPKEGKVLKTLKKQEIKFSF</sequence>
<dbReference type="AlphaFoldDB" id="A0A420E508"/>
<dbReference type="RefSeq" id="WP_120185886.1">
    <property type="nucleotide sequence ID" value="NZ_RAQM01000006.1"/>
</dbReference>
<keyword evidence="1" id="KW-0472">Membrane</keyword>
<dbReference type="Proteomes" id="UP000285780">
    <property type="component" value="Unassembled WGS sequence"/>
</dbReference>
<feature type="transmembrane region" description="Helical" evidence="1">
    <location>
        <begin position="154"/>
        <end position="183"/>
    </location>
</feature>
<protein>
    <submittedName>
        <fullName evidence="2">Uncharacterized protein</fullName>
    </submittedName>
</protein>
<proteinExistence type="predicted"/>
<reference evidence="2 3" key="1">
    <citation type="submission" date="2018-09" db="EMBL/GenBank/DDBJ databases">
        <title>Genomic Encyclopedia of Archaeal and Bacterial Type Strains, Phase II (KMG-II): from individual species to whole genera.</title>
        <authorList>
            <person name="Goeker M."/>
        </authorList>
    </citation>
    <scope>NUCLEOTIDE SEQUENCE [LARGE SCALE GENOMIC DNA]</scope>
    <source>
        <strain evidence="2 3">DSM 16505</strain>
    </source>
</reference>
<gene>
    <name evidence="2" type="ORF">C8N26_0531</name>
</gene>
<evidence type="ECO:0000256" key="1">
    <source>
        <dbReference type="SAM" id="Phobius"/>
    </source>
</evidence>
<keyword evidence="3" id="KW-1185">Reference proteome</keyword>
<comment type="caution">
    <text evidence="2">The sequence shown here is derived from an EMBL/GenBank/DDBJ whole genome shotgun (WGS) entry which is preliminary data.</text>
</comment>
<accession>A0A420E508</accession>
<organism evidence="2 3">
    <name type="scientific">Tenacibaculum lutimaris</name>
    <dbReference type="NCBI Taxonomy" id="285258"/>
    <lineage>
        <taxon>Bacteria</taxon>
        <taxon>Pseudomonadati</taxon>
        <taxon>Bacteroidota</taxon>
        <taxon>Flavobacteriia</taxon>
        <taxon>Flavobacteriales</taxon>
        <taxon>Flavobacteriaceae</taxon>
        <taxon>Tenacibaculum</taxon>
    </lineage>
</organism>
<name>A0A420E508_9FLAO</name>
<evidence type="ECO:0000313" key="3">
    <source>
        <dbReference type="Proteomes" id="UP000285780"/>
    </source>
</evidence>